<keyword evidence="1" id="KW-1133">Transmembrane helix</keyword>
<evidence type="ECO:0000256" key="1">
    <source>
        <dbReference type="SAM" id="Phobius"/>
    </source>
</evidence>
<organism evidence="2">
    <name type="scientific">Panicum hallii</name>
    <dbReference type="NCBI Taxonomy" id="206008"/>
    <lineage>
        <taxon>Eukaryota</taxon>
        <taxon>Viridiplantae</taxon>
        <taxon>Streptophyta</taxon>
        <taxon>Embryophyta</taxon>
        <taxon>Tracheophyta</taxon>
        <taxon>Spermatophyta</taxon>
        <taxon>Magnoliopsida</taxon>
        <taxon>Liliopsida</taxon>
        <taxon>Poales</taxon>
        <taxon>Poaceae</taxon>
        <taxon>PACMAD clade</taxon>
        <taxon>Panicoideae</taxon>
        <taxon>Panicodae</taxon>
        <taxon>Paniceae</taxon>
        <taxon>Panicinae</taxon>
        <taxon>Panicum</taxon>
        <taxon>Panicum sect. Panicum</taxon>
    </lineage>
</organism>
<name>A0A2S3GW34_9POAL</name>
<feature type="transmembrane region" description="Helical" evidence="1">
    <location>
        <begin position="93"/>
        <end position="111"/>
    </location>
</feature>
<protein>
    <submittedName>
        <fullName evidence="2">Uncharacterized protein</fullName>
    </submittedName>
</protein>
<accession>A0A2S3GW34</accession>
<proteinExistence type="predicted"/>
<keyword evidence="1" id="KW-0472">Membrane</keyword>
<sequence length="113" mass="12772">MVVCFLVLCIVALLLSRIFFSVCLFFVSFAGIDLRVVTGWTVMKNATKTHHLSGLIGSCHAANSAILMSLLIRPSSLFEWFCTMRLFIKRFSHVRFIGPFVAFFIETLFGSEK</sequence>
<feature type="transmembrane region" description="Helical" evidence="1">
    <location>
        <begin position="52"/>
        <end position="72"/>
    </location>
</feature>
<reference evidence="2" key="1">
    <citation type="submission" date="2018-04" db="EMBL/GenBank/DDBJ databases">
        <title>WGS assembly of Panicum hallii.</title>
        <authorList>
            <person name="Lovell J."/>
            <person name="Jenkins J."/>
            <person name="Lowry D."/>
            <person name="Mamidi S."/>
            <person name="Sreedasyam A."/>
            <person name="Weng X."/>
            <person name="Barry K."/>
            <person name="Bonette J."/>
            <person name="Campitelli B."/>
            <person name="Daum C."/>
            <person name="Gordon S."/>
            <person name="Gould B."/>
            <person name="Lipzen A."/>
            <person name="Macqueen A."/>
            <person name="Palacio-Mejia J."/>
            <person name="Plott C."/>
            <person name="Shakirov E."/>
            <person name="Shu S."/>
            <person name="Yoshinaga Y."/>
            <person name="Zane M."/>
            <person name="Rokhsar D."/>
            <person name="Grimwood J."/>
            <person name="Schmutz J."/>
            <person name="Juenger T."/>
        </authorList>
    </citation>
    <scope>NUCLEOTIDE SEQUENCE [LARGE SCALE GENOMIC DNA]</scope>
    <source>
        <strain evidence="2">FIL2</strain>
    </source>
</reference>
<evidence type="ECO:0000313" key="2">
    <source>
        <dbReference type="EMBL" id="PAN09820.1"/>
    </source>
</evidence>
<dbReference type="Proteomes" id="UP000243499">
    <property type="component" value="Chromosome 2"/>
</dbReference>
<dbReference type="EMBL" id="CM008047">
    <property type="protein sequence ID" value="PAN09820.1"/>
    <property type="molecule type" value="Genomic_DNA"/>
</dbReference>
<keyword evidence="1" id="KW-0812">Transmembrane</keyword>
<gene>
    <name evidence="2" type="ORF">PAHAL_2G051900</name>
</gene>
<dbReference type="AlphaFoldDB" id="A0A2S3GW34"/>
<dbReference type="Gramene" id="PAN09820">
    <property type="protein sequence ID" value="PAN09820"/>
    <property type="gene ID" value="PAHAL_2G051900"/>
</dbReference>
<feature type="transmembrane region" description="Helical" evidence="1">
    <location>
        <begin position="5"/>
        <end position="32"/>
    </location>
</feature>